<evidence type="ECO:0000313" key="4">
    <source>
        <dbReference type="Proteomes" id="UP000266234"/>
    </source>
</evidence>
<gene>
    <name evidence="3" type="ORF">FLONG3_9700</name>
</gene>
<organism evidence="3 4">
    <name type="scientific">Fusarium longipes</name>
    <dbReference type="NCBI Taxonomy" id="694270"/>
    <lineage>
        <taxon>Eukaryota</taxon>
        <taxon>Fungi</taxon>
        <taxon>Dikarya</taxon>
        <taxon>Ascomycota</taxon>
        <taxon>Pezizomycotina</taxon>
        <taxon>Sordariomycetes</taxon>
        <taxon>Hypocreomycetidae</taxon>
        <taxon>Hypocreales</taxon>
        <taxon>Nectriaceae</taxon>
        <taxon>Fusarium</taxon>
    </lineage>
</organism>
<keyword evidence="2" id="KW-0732">Signal</keyword>
<dbReference type="OrthoDB" id="3521820at2759"/>
<name>A0A395RV60_9HYPO</name>
<feature type="compositionally biased region" description="Polar residues" evidence="1">
    <location>
        <begin position="136"/>
        <end position="146"/>
    </location>
</feature>
<dbReference type="EMBL" id="PXOG01000259">
    <property type="protein sequence ID" value="RGP64001.1"/>
    <property type="molecule type" value="Genomic_DNA"/>
</dbReference>
<sequence length="177" mass="17668">MTQLTKVLIALAAIGATFAAPVNKPRQLGGEGGASDAIISDTDNASGYGVENALIHISQLMGGDATEPDEPNGNSDSGSGGGSPPPPPPPGPKVRMVKMNKRQLDKISNGVAAVLNAGGENEEATFVEDNGDTIDGQLTSDGTLIGQQIGGDEESIGEGAGNLVPNKMPTVPAAPAA</sequence>
<feature type="chain" id="PRO_5017315314" evidence="2">
    <location>
        <begin position="20"/>
        <end position="177"/>
    </location>
</feature>
<evidence type="ECO:0000256" key="2">
    <source>
        <dbReference type="SAM" id="SignalP"/>
    </source>
</evidence>
<dbReference type="AlphaFoldDB" id="A0A395RV60"/>
<proteinExistence type="predicted"/>
<dbReference type="Proteomes" id="UP000266234">
    <property type="component" value="Unassembled WGS sequence"/>
</dbReference>
<evidence type="ECO:0000313" key="3">
    <source>
        <dbReference type="EMBL" id="RGP64001.1"/>
    </source>
</evidence>
<feature type="region of interest" description="Disordered" evidence="1">
    <location>
        <begin position="62"/>
        <end position="95"/>
    </location>
</feature>
<feature type="region of interest" description="Disordered" evidence="1">
    <location>
        <begin position="126"/>
        <end position="177"/>
    </location>
</feature>
<feature type="compositionally biased region" description="Pro residues" evidence="1">
    <location>
        <begin position="83"/>
        <end position="92"/>
    </location>
</feature>
<comment type="caution">
    <text evidence="3">The sequence shown here is derived from an EMBL/GenBank/DDBJ whole genome shotgun (WGS) entry which is preliminary data.</text>
</comment>
<reference evidence="3 4" key="1">
    <citation type="journal article" date="2018" name="PLoS Pathog.">
        <title>Evolution of structural diversity of trichothecenes, a family of toxins produced by plant pathogenic and entomopathogenic fungi.</title>
        <authorList>
            <person name="Proctor R.H."/>
            <person name="McCormick S.P."/>
            <person name="Kim H.S."/>
            <person name="Cardoza R.E."/>
            <person name="Stanley A.M."/>
            <person name="Lindo L."/>
            <person name="Kelly A."/>
            <person name="Brown D.W."/>
            <person name="Lee T."/>
            <person name="Vaughan M.M."/>
            <person name="Alexander N.J."/>
            <person name="Busman M."/>
            <person name="Gutierrez S."/>
        </authorList>
    </citation>
    <scope>NUCLEOTIDE SEQUENCE [LARGE SCALE GENOMIC DNA]</scope>
    <source>
        <strain evidence="3 4">NRRL 20695</strain>
    </source>
</reference>
<evidence type="ECO:0000256" key="1">
    <source>
        <dbReference type="SAM" id="MobiDB-lite"/>
    </source>
</evidence>
<protein>
    <submittedName>
        <fullName evidence="3">Uncharacterized protein</fullName>
    </submittedName>
</protein>
<keyword evidence="4" id="KW-1185">Reference proteome</keyword>
<accession>A0A395RV60</accession>
<feature type="signal peptide" evidence="2">
    <location>
        <begin position="1"/>
        <end position="19"/>
    </location>
</feature>